<reference evidence="2" key="1">
    <citation type="submission" date="2020-10" db="EMBL/GenBank/DDBJ databases">
        <authorList>
            <person name="Gilroy R."/>
        </authorList>
    </citation>
    <scope>NUCLEOTIDE SEQUENCE</scope>
    <source>
        <strain evidence="2">17113</strain>
    </source>
</reference>
<dbReference type="Gene3D" id="1.20.58.1290">
    <property type="entry name" value="CarD-like, C-terminal domain"/>
    <property type="match status" value="1"/>
</dbReference>
<dbReference type="InterPro" id="IPR042215">
    <property type="entry name" value="CarD-like_C"/>
</dbReference>
<dbReference type="EMBL" id="JADINA010000001">
    <property type="protein sequence ID" value="MBO8425693.1"/>
    <property type="molecule type" value="Genomic_DNA"/>
</dbReference>
<gene>
    <name evidence="2" type="ORF">IAC61_00035</name>
</gene>
<feature type="domain" description="CarD-like/TRCF RNAP-interacting" evidence="1">
    <location>
        <begin position="3"/>
        <end position="115"/>
    </location>
</feature>
<comment type="caution">
    <text evidence="2">The sequence shown here is derived from an EMBL/GenBank/DDBJ whole genome shotgun (WGS) entry which is preliminary data.</text>
</comment>
<proteinExistence type="predicted"/>
<protein>
    <submittedName>
        <fullName evidence="2">CarD family transcriptional regulator</fullName>
    </submittedName>
</protein>
<dbReference type="InterPro" id="IPR003711">
    <property type="entry name" value="CarD-like/TRCF_RID"/>
</dbReference>
<dbReference type="Gene3D" id="2.40.10.170">
    <property type="match status" value="1"/>
</dbReference>
<evidence type="ECO:0000259" key="1">
    <source>
        <dbReference type="SMART" id="SM01058"/>
    </source>
</evidence>
<dbReference type="SMART" id="SM01058">
    <property type="entry name" value="CarD_TRCF"/>
    <property type="match status" value="1"/>
</dbReference>
<evidence type="ECO:0000313" key="2">
    <source>
        <dbReference type="EMBL" id="MBO8425693.1"/>
    </source>
</evidence>
<dbReference type="Proteomes" id="UP000823634">
    <property type="component" value="Unassembled WGS sequence"/>
</dbReference>
<sequence>MGDMKVGDTVFHRRCGLCRIDDVAPLPGDDPSFLYYVLSPLYGDEKGNIVRVPTANPIFLRPVITENAAKDYVDGWPSFKDDHYIADSKKRKQSYEEALSKGDIYLMAPLIVGAMQRKSRDGHLNSMDLSFVNKAQPMVFGELSLALGLSYDEVSSMLLQQA</sequence>
<name>A0A9D9GVV6_9FIRM</name>
<evidence type="ECO:0000313" key="3">
    <source>
        <dbReference type="Proteomes" id="UP000823634"/>
    </source>
</evidence>
<dbReference type="InterPro" id="IPR048792">
    <property type="entry name" value="CarD_C"/>
</dbReference>
<accession>A0A9D9GVV6</accession>
<organism evidence="2 3">
    <name type="scientific">Candidatus Alloenteromonas pullistercoris</name>
    <dbReference type="NCBI Taxonomy" id="2840785"/>
    <lineage>
        <taxon>Bacteria</taxon>
        <taxon>Bacillati</taxon>
        <taxon>Bacillota</taxon>
        <taxon>Bacillota incertae sedis</taxon>
        <taxon>Candidatus Alloenteromonas</taxon>
    </lineage>
</organism>
<reference evidence="2" key="2">
    <citation type="journal article" date="2021" name="PeerJ">
        <title>Extensive microbial diversity within the chicken gut microbiome revealed by metagenomics and culture.</title>
        <authorList>
            <person name="Gilroy R."/>
            <person name="Ravi A."/>
            <person name="Getino M."/>
            <person name="Pursley I."/>
            <person name="Horton D.L."/>
            <person name="Alikhan N.F."/>
            <person name="Baker D."/>
            <person name="Gharbi K."/>
            <person name="Hall N."/>
            <person name="Watson M."/>
            <person name="Adriaenssens E.M."/>
            <person name="Foster-Nyarko E."/>
            <person name="Jarju S."/>
            <person name="Secka A."/>
            <person name="Antonio M."/>
            <person name="Oren A."/>
            <person name="Chaudhuri R.R."/>
            <person name="La Ragione R."/>
            <person name="Hildebrand F."/>
            <person name="Pallen M.J."/>
        </authorList>
    </citation>
    <scope>NUCLEOTIDE SEQUENCE</scope>
    <source>
        <strain evidence="2">17113</strain>
    </source>
</reference>
<dbReference type="AlphaFoldDB" id="A0A9D9GVV6"/>
<dbReference type="Pfam" id="PF21095">
    <property type="entry name" value="CarD_C"/>
    <property type="match status" value="1"/>
</dbReference>